<keyword evidence="5" id="KW-0255">Endonuclease</keyword>
<dbReference type="InterPro" id="IPR044946">
    <property type="entry name" value="Restrct_endonuc_typeI_TRD_sf"/>
</dbReference>
<dbReference type="Gene3D" id="1.10.287.1120">
    <property type="entry name" value="Bipartite methylase S protein"/>
    <property type="match status" value="1"/>
</dbReference>
<evidence type="ECO:0000313" key="5">
    <source>
        <dbReference type="EMBL" id="MDH0125575.1"/>
    </source>
</evidence>
<gene>
    <name evidence="5" type="ORF">N7376_16330</name>
</gene>
<proteinExistence type="inferred from homology"/>
<evidence type="ECO:0000256" key="3">
    <source>
        <dbReference type="ARBA" id="ARBA00023125"/>
    </source>
</evidence>
<sequence length="402" mass="44509">MKSIENNGPAPRLRFPEFRDAGPWEVKRLGELITTITPPKKIQTTDYQQIGQFPIVDQSPSDICGWTDDETALVEASFPVVIFGDHSCVVKLVSSPFAQGADGIKILSPSEEISERFLFLSLQANPVEQKGYNRHFSALKEKLIPFPKKDTGEQQKIADCLSSLDDLIRAEGERLAALKDHKRGLMQQLFPRPDEVTPRLRFPEFRKAVPWEVKRLGEIGTIVKGKGISKSDIMPGGSLPCIRYGELYTFYGEIIREVASRTDADPADLVLSEEDDVIIPASGETKGDIARASCVITKGVALGGDLNIFRSPLNGSFLAYYVRGNLQSEVSKVAQGDSVVHLYPAQLERLQLSVPPTVEEQQKIADCLTALDDLIRMHGARVEALKLHKRGLMQQLFPQEAG</sequence>
<keyword evidence="3" id="KW-0238">DNA-binding</keyword>
<evidence type="ECO:0000259" key="4">
    <source>
        <dbReference type="Pfam" id="PF01420"/>
    </source>
</evidence>
<keyword evidence="5" id="KW-0378">Hydrolase</keyword>
<dbReference type="Pfam" id="PF01420">
    <property type="entry name" value="Methylase_S"/>
    <property type="match status" value="2"/>
</dbReference>
<dbReference type="GO" id="GO:0016787">
    <property type="term" value="F:hydrolase activity"/>
    <property type="evidence" value="ECO:0007669"/>
    <property type="project" value="UniProtKB-KW"/>
</dbReference>
<accession>A0AA42KT77</accession>
<evidence type="ECO:0000313" key="6">
    <source>
        <dbReference type="Proteomes" id="UP001158087"/>
    </source>
</evidence>
<dbReference type="PANTHER" id="PTHR30408:SF12">
    <property type="entry name" value="TYPE I RESTRICTION ENZYME MJAVIII SPECIFICITY SUBUNIT"/>
    <property type="match status" value="1"/>
</dbReference>
<feature type="domain" description="Type I restriction modification DNA specificity" evidence="4">
    <location>
        <begin position="23"/>
        <end position="179"/>
    </location>
</feature>
<dbReference type="PANTHER" id="PTHR30408">
    <property type="entry name" value="TYPE-1 RESTRICTION ENZYME ECOKI SPECIFICITY PROTEIN"/>
    <property type="match status" value="1"/>
</dbReference>
<dbReference type="AlphaFoldDB" id="A0AA42KT77"/>
<keyword evidence="2" id="KW-0680">Restriction system</keyword>
<feature type="domain" description="Type I restriction modification DNA specificity" evidence="4">
    <location>
        <begin position="209"/>
        <end position="385"/>
    </location>
</feature>
<dbReference type="EMBL" id="JAODYY010000007">
    <property type="protein sequence ID" value="MDH0125575.1"/>
    <property type="molecule type" value="Genomic_DNA"/>
</dbReference>
<dbReference type="GO" id="GO:0003677">
    <property type="term" value="F:DNA binding"/>
    <property type="evidence" value="ECO:0007669"/>
    <property type="project" value="UniProtKB-KW"/>
</dbReference>
<evidence type="ECO:0000256" key="1">
    <source>
        <dbReference type="ARBA" id="ARBA00010923"/>
    </source>
</evidence>
<dbReference type="Proteomes" id="UP001158087">
    <property type="component" value="Unassembled WGS sequence"/>
</dbReference>
<keyword evidence="5" id="KW-0540">Nuclease</keyword>
<dbReference type="EC" id="3.1.21.-" evidence="5"/>
<evidence type="ECO:0000256" key="2">
    <source>
        <dbReference type="ARBA" id="ARBA00022747"/>
    </source>
</evidence>
<dbReference type="SUPFAM" id="SSF116734">
    <property type="entry name" value="DNA methylase specificity domain"/>
    <property type="match status" value="2"/>
</dbReference>
<comment type="caution">
    <text evidence="5">The sequence shown here is derived from an EMBL/GenBank/DDBJ whole genome shotgun (WGS) entry which is preliminary data.</text>
</comment>
<dbReference type="Gene3D" id="3.90.220.20">
    <property type="entry name" value="DNA methylase specificity domains"/>
    <property type="match status" value="2"/>
</dbReference>
<dbReference type="GO" id="GO:0004519">
    <property type="term" value="F:endonuclease activity"/>
    <property type="evidence" value="ECO:0007669"/>
    <property type="project" value="UniProtKB-KW"/>
</dbReference>
<name>A0AA42KT77_9HYPH</name>
<organism evidence="5 6">
    <name type="scientific">Brucella intermedia GD04153</name>
    <dbReference type="NCBI Taxonomy" id="2975438"/>
    <lineage>
        <taxon>Bacteria</taxon>
        <taxon>Pseudomonadati</taxon>
        <taxon>Pseudomonadota</taxon>
        <taxon>Alphaproteobacteria</taxon>
        <taxon>Hyphomicrobiales</taxon>
        <taxon>Brucellaceae</taxon>
        <taxon>Brucella/Ochrobactrum group</taxon>
        <taxon>Brucella</taxon>
    </lineage>
</organism>
<protein>
    <submittedName>
        <fullName evidence="5">Restriction endonuclease subunit S</fullName>
        <ecNumber evidence="5">3.1.21.-</ecNumber>
    </submittedName>
</protein>
<dbReference type="GO" id="GO:0009307">
    <property type="term" value="P:DNA restriction-modification system"/>
    <property type="evidence" value="ECO:0007669"/>
    <property type="project" value="UniProtKB-KW"/>
</dbReference>
<dbReference type="InterPro" id="IPR000055">
    <property type="entry name" value="Restrct_endonuc_typeI_TRD"/>
</dbReference>
<dbReference type="InterPro" id="IPR052021">
    <property type="entry name" value="Type-I_RS_S_subunit"/>
</dbReference>
<comment type="similarity">
    <text evidence="1">Belongs to the type-I restriction system S methylase family.</text>
</comment>
<reference evidence="5" key="1">
    <citation type="submission" date="2022-09" db="EMBL/GenBank/DDBJ databases">
        <title>Intensive care unit water sources are persistently colonized with multi-drug resistant bacteria and are the site of extensive horizontal gene transfer of antibiotic resistance genes.</title>
        <authorList>
            <person name="Diorio-Toth L."/>
        </authorList>
    </citation>
    <scope>NUCLEOTIDE SEQUENCE</scope>
    <source>
        <strain evidence="5">GD04153</strain>
    </source>
</reference>